<dbReference type="Gene3D" id="2.60.40.1120">
    <property type="entry name" value="Carboxypeptidase-like, regulatory domain"/>
    <property type="match status" value="1"/>
</dbReference>
<keyword evidence="1" id="KW-0732">Signal</keyword>
<sequence>MIIPCAKNDVGYSSGSHHFLLLIILSFFSITVFAQQKVTGKVMSGDTAIAGATVTVKGTTIATVTDDNGSFSINAPTNATLVISYIGYANQEVKATNQNIGTIQLQHTTSQLGEVVVVGYGTQRKATLTGSVATVSGKEISKSPSPNVTSSMAGKLAGLTVNQRSGEPGRDDPSILIRGTGTFGDASPLIIIDGVERSLLSRLNPEDIESVSVLKDASAAIYGARAANGVILITTKKGVKGRTSFNFAYNYALQSPTKTPDMLDAATFAGVYNEGDFYRQGRPANYTPFYSDSAIQKFRNGADPVLYPNTNWVKAVLKPHSGEQRASLQASGGSDNVRYLFSFESINQDGNYRNTPTKYRQYNVRVKVDADVTKSLTVGANVYAILGNKTYPSVATNVNFINILQANPTIVSVYPNGLIGPGRLGENPLLLDQRGYDKIEDNPIYSTFTATYKVPFVQGLRVDASYNYDLSNQFEKLWSTPYYFYEYNVNTSQYDKKQGTGTSIASLTDTYRKWTTSLYNVRITYDKSFNNHHITALLGNEQQKNTYKFASAYRKNFVSTSIPEINVGSSSPADKDNSGSASFGAYNNYFGRLNYDYLSKYLLEFVFRYDGSQIFPKGKRYGFFPGISGGWRISEEKFMKDLTFIDQLKLRASYGELGNDRVGPYQYLQSYSFGNNYVFGTSDAPAIYPNTMPNPNITWEVSKKTDVGLEASLWKGLLGMELTLWKENRSNILAQPNLSVSNVFGFSGLPSENIGEVDNHGYELVLSHRNKAGKLTYDITGNVSYAKSKIIFMDEAPQPEPYQNLTGHPVGSALYYKADGIFHTQAELDKYPHGAGAQVGDIRVLDLNGDGVIDSKDQFRFDYSSTPQVTFGLNTNFQYKRFDLNIFFQGQTKAYNYDNTTAVLGGTDFANAVTWRAADRWTVDNPGGSKPRADAWSPGATTFFLFDATFVRLKTLELGYSLPVNVGKTKVFDNVRFYVSGFNLLTWSKEIKWSDPEISGDFTTYPPLRIINFGANVKF</sequence>
<feature type="domain" description="TonB-dependent receptor plug" evidence="3">
    <location>
        <begin position="125"/>
        <end position="230"/>
    </location>
</feature>
<evidence type="ECO:0000313" key="5">
    <source>
        <dbReference type="Proteomes" id="UP000305848"/>
    </source>
</evidence>
<dbReference type="SUPFAM" id="SSF49464">
    <property type="entry name" value="Carboxypeptidase regulatory domain-like"/>
    <property type="match status" value="1"/>
</dbReference>
<accession>A0A4U3KXG4</accession>
<reference evidence="4 5" key="1">
    <citation type="submission" date="2019-05" db="EMBL/GenBank/DDBJ databases">
        <title>Panacibacter sp. strain 17mud1-8 Genome sequencing and assembly.</title>
        <authorList>
            <person name="Chhetri G."/>
        </authorList>
    </citation>
    <scope>NUCLEOTIDE SEQUENCE [LARGE SCALE GENOMIC DNA]</scope>
    <source>
        <strain evidence="4 5">17mud1-8</strain>
    </source>
</reference>
<keyword evidence="2" id="KW-0812">Transmembrane</keyword>
<proteinExistence type="inferred from homology"/>
<dbReference type="Proteomes" id="UP000305848">
    <property type="component" value="Unassembled WGS sequence"/>
</dbReference>
<dbReference type="InterPro" id="IPR039426">
    <property type="entry name" value="TonB-dep_rcpt-like"/>
</dbReference>
<dbReference type="SUPFAM" id="SSF56935">
    <property type="entry name" value="Porins"/>
    <property type="match status" value="1"/>
</dbReference>
<dbReference type="Pfam" id="PF13715">
    <property type="entry name" value="CarbopepD_reg_2"/>
    <property type="match status" value="1"/>
</dbReference>
<comment type="similarity">
    <text evidence="2">Belongs to the TonB-dependent receptor family.</text>
</comment>
<dbReference type="InterPro" id="IPR008969">
    <property type="entry name" value="CarboxyPept-like_regulatory"/>
</dbReference>
<evidence type="ECO:0000256" key="1">
    <source>
        <dbReference type="ARBA" id="ARBA00022729"/>
    </source>
</evidence>
<keyword evidence="2" id="KW-0998">Cell outer membrane</keyword>
<dbReference type="NCBIfam" id="TIGR04057">
    <property type="entry name" value="SusC_RagA_signa"/>
    <property type="match status" value="1"/>
</dbReference>
<keyword evidence="2" id="KW-1134">Transmembrane beta strand</keyword>
<dbReference type="OrthoDB" id="601301at2"/>
<comment type="subcellular location">
    <subcellularLocation>
        <location evidence="2">Cell outer membrane</location>
        <topology evidence="2">Multi-pass membrane protein</topology>
    </subcellularLocation>
</comment>
<organism evidence="4 5">
    <name type="scientific">Ilyomonas limi</name>
    <dbReference type="NCBI Taxonomy" id="2575867"/>
    <lineage>
        <taxon>Bacteria</taxon>
        <taxon>Pseudomonadati</taxon>
        <taxon>Bacteroidota</taxon>
        <taxon>Chitinophagia</taxon>
        <taxon>Chitinophagales</taxon>
        <taxon>Chitinophagaceae</taxon>
        <taxon>Ilyomonas</taxon>
    </lineage>
</organism>
<dbReference type="InterPro" id="IPR023996">
    <property type="entry name" value="TonB-dep_OMP_SusC/RagA"/>
</dbReference>
<dbReference type="GO" id="GO:0015344">
    <property type="term" value="F:siderophore uptake transmembrane transporter activity"/>
    <property type="evidence" value="ECO:0007669"/>
    <property type="project" value="TreeGrafter"/>
</dbReference>
<keyword evidence="2" id="KW-0813">Transport</keyword>
<dbReference type="FunFam" id="2.170.130.10:FF:000003">
    <property type="entry name" value="SusC/RagA family TonB-linked outer membrane protein"/>
    <property type="match status" value="1"/>
</dbReference>
<dbReference type="GO" id="GO:0009279">
    <property type="term" value="C:cell outer membrane"/>
    <property type="evidence" value="ECO:0007669"/>
    <property type="project" value="UniProtKB-SubCell"/>
</dbReference>
<dbReference type="Pfam" id="PF07715">
    <property type="entry name" value="Plug"/>
    <property type="match status" value="1"/>
</dbReference>
<dbReference type="GO" id="GO:0044718">
    <property type="term" value="P:siderophore transmembrane transport"/>
    <property type="evidence" value="ECO:0007669"/>
    <property type="project" value="TreeGrafter"/>
</dbReference>
<keyword evidence="4" id="KW-0675">Receptor</keyword>
<dbReference type="AlphaFoldDB" id="A0A4U3KXG4"/>
<dbReference type="PANTHER" id="PTHR30069">
    <property type="entry name" value="TONB-DEPENDENT OUTER MEMBRANE RECEPTOR"/>
    <property type="match status" value="1"/>
</dbReference>
<dbReference type="InterPro" id="IPR012910">
    <property type="entry name" value="Plug_dom"/>
</dbReference>
<evidence type="ECO:0000259" key="3">
    <source>
        <dbReference type="Pfam" id="PF07715"/>
    </source>
</evidence>
<dbReference type="Gene3D" id="2.170.130.10">
    <property type="entry name" value="TonB-dependent receptor, plug domain"/>
    <property type="match status" value="1"/>
</dbReference>
<evidence type="ECO:0000313" key="4">
    <source>
        <dbReference type="EMBL" id="TKK67268.1"/>
    </source>
</evidence>
<comment type="caution">
    <text evidence="4">The sequence shown here is derived from an EMBL/GenBank/DDBJ whole genome shotgun (WGS) entry which is preliminary data.</text>
</comment>
<dbReference type="NCBIfam" id="TIGR04056">
    <property type="entry name" value="OMP_RagA_SusC"/>
    <property type="match status" value="1"/>
</dbReference>
<dbReference type="PANTHER" id="PTHR30069:SF29">
    <property type="entry name" value="HEMOGLOBIN AND HEMOGLOBIN-HAPTOGLOBIN-BINDING PROTEIN 1-RELATED"/>
    <property type="match status" value="1"/>
</dbReference>
<dbReference type="EMBL" id="SZQL01000012">
    <property type="protein sequence ID" value="TKK67268.1"/>
    <property type="molecule type" value="Genomic_DNA"/>
</dbReference>
<keyword evidence="2" id="KW-0472">Membrane</keyword>
<evidence type="ECO:0000256" key="2">
    <source>
        <dbReference type="PROSITE-ProRule" id="PRU01360"/>
    </source>
</evidence>
<name>A0A4U3KXG4_9BACT</name>
<dbReference type="InterPro" id="IPR037066">
    <property type="entry name" value="Plug_dom_sf"/>
</dbReference>
<protein>
    <submittedName>
        <fullName evidence="4">TonB-dependent receptor</fullName>
    </submittedName>
</protein>
<dbReference type="PROSITE" id="PS52016">
    <property type="entry name" value="TONB_DEPENDENT_REC_3"/>
    <property type="match status" value="1"/>
</dbReference>
<keyword evidence="5" id="KW-1185">Reference proteome</keyword>
<dbReference type="InterPro" id="IPR023997">
    <property type="entry name" value="TonB-dep_OMP_SusC/RagA_CS"/>
</dbReference>
<gene>
    <name evidence="4" type="ORF">FC093_14650</name>
</gene>